<organism evidence="1 2">
    <name type="scientific">Arthrobacter cryoconiti</name>
    <dbReference type="NCBI Taxonomy" id="748907"/>
    <lineage>
        <taxon>Bacteria</taxon>
        <taxon>Bacillati</taxon>
        <taxon>Actinomycetota</taxon>
        <taxon>Actinomycetes</taxon>
        <taxon>Micrococcales</taxon>
        <taxon>Micrococcaceae</taxon>
        <taxon>Arthrobacter</taxon>
    </lineage>
</organism>
<evidence type="ECO:0000313" key="1">
    <source>
        <dbReference type="EMBL" id="MFC4264565.1"/>
    </source>
</evidence>
<protein>
    <recommendedName>
        <fullName evidence="3">Transcriptional regulator</fullName>
    </recommendedName>
</protein>
<proteinExistence type="predicted"/>
<dbReference type="Proteomes" id="UP001595773">
    <property type="component" value="Unassembled WGS sequence"/>
</dbReference>
<dbReference type="RefSeq" id="WP_230067739.1">
    <property type="nucleotide sequence ID" value="NZ_BAABLL010000001.1"/>
</dbReference>
<accession>A0ABV8QY42</accession>
<evidence type="ECO:0008006" key="3">
    <source>
        <dbReference type="Google" id="ProtNLM"/>
    </source>
</evidence>
<keyword evidence="2" id="KW-1185">Reference proteome</keyword>
<reference evidence="2" key="1">
    <citation type="journal article" date="2019" name="Int. J. Syst. Evol. Microbiol.">
        <title>The Global Catalogue of Microorganisms (GCM) 10K type strain sequencing project: providing services to taxonomists for standard genome sequencing and annotation.</title>
        <authorList>
            <consortium name="The Broad Institute Genomics Platform"/>
            <consortium name="The Broad Institute Genome Sequencing Center for Infectious Disease"/>
            <person name="Wu L."/>
            <person name="Ma J."/>
        </authorList>
    </citation>
    <scope>NUCLEOTIDE SEQUENCE [LARGE SCALE GENOMIC DNA]</scope>
    <source>
        <strain evidence="2">CGMCC 1.10698</strain>
    </source>
</reference>
<sequence>MSAHTDAVKISMGVWEVARMESTRHPKLNGTAIGLRLTGADEELQGADFLTREEALHLRDYINEHLDPKESPNA</sequence>
<dbReference type="EMBL" id="JBHSCQ010000004">
    <property type="protein sequence ID" value="MFC4264565.1"/>
    <property type="molecule type" value="Genomic_DNA"/>
</dbReference>
<gene>
    <name evidence="1" type="ORF">ACFOW9_03010</name>
</gene>
<comment type="caution">
    <text evidence="1">The sequence shown here is derived from an EMBL/GenBank/DDBJ whole genome shotgun (WGS) entry which is preliminary data.</text>
</comment>
<evidence type="ECO:0000313" key="2">
    <source>
        <dbReference type="Proteomes" id="UP001595773"/>
    </source>
</evidence>
<name>A0ABV8QY42_9MICC</name>